<organism evidence="1 2">
    <name type="scientific">Pochonia chlamydosporia 170</name>
    <dbReference type="NCBI Taxonomy" id="1380566"/>
    <lineage>
        <taxon>Eukaryota</taxon>
        <taxon>Fungi</taxon>
        <taxon>Dikarya</taxon>
        <taxon>Ascomycota</taxon>
        <taxon>Pezizomycotina</taxon>
        <taxon>Sordariomycetes</taxon>
        <taxon>Hypocreomycetidae</taxon>
        <taxon>Hypocreales</taxon>
        <taxon>Clavicipitaceae</taxon>
        <taxon>Pochonia</taxon>
    </lineage>
</organism>
<evidence type="ECO:0000313" key="2">
    <source>
        <dbReference type="Proteomes" id="UP000078397"/>
    </source>
</evidence>
<dbReference type="RefSeq" id="XP_022285258.1">
    <property type="nucleotide sequence ID" value="XM_022429698.1"/>
</dbReference>
<reference evidence="1 2" key="1">
    <citation type="journal article" date="2016" name="PLoS Pathog.">
        <title>Biosynthesis of antibiotic leucinostatins in bio-control fungus Purpureocillium lilacinum and their inhibition on phytophthora revealed by genome mining.</title>
        <authorList>
            <person name="Wang G."/>
            <person name="Liu Z."/>
            <person name="Lin R."/>
            <person name="Li E."/>
            <person name="Mao Z."/>
            <person name="Ling J."/>
            <person name="Yang Y."/>
            <person name="Yin W.B."/>
            <person name="Xie B."/>
        </authorList>
    </citation>
    <scope>NUCLEOTIDE SEQUENCE [LARGE SCALE GENOMIC DNA]</scope>
    <source>
        <strain evidence="1">170</strain>
    </source>
</reference>
<name>A0A219AQC3_METCM</name>
<dbReference type="GeneID" id="33936912"/>
<proteinExistence type="predicted"/>
<keyword evidence="2" id="KW-1185">Reference proteome</keyword>
<dbReference type="EMBL" id="LSBJ02000006">
    <property type="protein sequence ID" value="OWT42782.1"/>
    <property type="molecule type" value="Genomic_DNA"/>
</dbReference>
<accession>A0A219AQC3</accession>
<protein>
    <submittedName>
        <fullName evidence="1">Uncharacterized protein</fullName>
    </submittedName>
</protein>
<gene>
    <name evidence="1" type="ORF">VFPPC_18037</name>
</gene>
<dbReference type="KEGG" id="pchm:VFPPC_18037"/>
<dbReference type="AlphaFoldDB" id="A0A219AQC3"/>
<comment type="caution">
    <text evidence="1">The sequence shown here is derived from an EMBL/GenBank/DDBJ whole genome shotgun (WGS) entry which is preliminary data.</text>
</comment>
<dbReference type="Proteomes" id="UP000078397">
    <property type="component" value="Unassembled WGS sequence"/>
</dbReference>
<sequence length="92" mass="9790">MLPGVVCLIPGRGKPLAASTDSVYGPHLTGADTVIGFEHGAWHLALAVARFNACLVWRSMFPPLWRPDTVRYRSSGGDKMSSAATTFNASAT</sequence>
<evidence type="ECO:0000313" key="1">
    <source>
        <dbReference type="EMBL" id="OWT42782.1"/>
    </source>
</evidence>